<dbReference type="Pfam" id="PF13861">
    <property type="entry name" value="FLgD_tudor"/>
    <property type="match status" value="1"/>
</dbReference>
<proteinExistence type="inferred from homology"/>
<evidence type="ECO:0000259" key="8">
    <source>
        <dbReference type="Pfam" id="PF13861"/>
    </source>
</evidence>
<feature type="domain" description="FlgD/Vpr Ig-like" evidence="7">
    <location>
        <begin position="126"/>
        <end position="198"/>
    </location>
</feature>
<gene>
    <name evidence="9" type="ORF">Azoinq_11115</name>
</gene>
<evidence type="ECO:0000256" key="5">
    <source>
        <dbReference type="RuleBase" id="RU362076"/>
    </source>
</evidence>
<keyword evidence="9" id="KW-0969">Cilium</keyword>
<evidence type="ECO:0000256" key="4">
    <source>
        <dbReference type="ARBA" id="ARBA00024746"/>
    </source>
</evidence>
<evidence type="ECO:0000256" key="3">
    <source>
        <dbReference type="ARBA" id="ARBA00022795"/>
    </source>
</evidence>
<dbReference type="AlphaFoldDB" id="A0A975SLQ0"/>
<dbReference type="InterPro" id="IPR025963">
    <property type="entry name" value="FLgD_Tudor"/>
</dbReference>
<keyword evidence="9" id="KW-0282">Flagellum</keyword>
<dbReference type="InterPro" id="IPR025965">
    <property type="entry name" value="FlgD/Vpr_Ig-like"/>
</dbReference>
<evidence type="ECO:0000313" key="9">
    <source>
        <dbReference type="EMBL" id="QWT48401.1"/>
    </source>
</evidence>
<organism evidence="9 10">
    <name type="scientific">Azospira inquinata</name>
    <dbReference type="NCBI Taxonomy" id="2785627"/>
    <lineage>
        <taxon>Bacteria</taxon>
        <taxon>Pseudomonadati</taxon>
        <taxon>Pseudomonadota</taxon>
        <taxon>Betaproteobacteria</taxon>
        <taxon>Rhodocyclales</taxon>
        <taxon>Rhodocyclaceae</taxon>
        <taxon>Azospira</taxon>
    </lineage>
</organism>
<dbReference type="Proteomes" id="UP000683428">
    <property type="component" value="Chromosome"/>
</dbReference>
<comment type="function">
    <text evidence="4 5">Required for flagellar hook formation. May act as a scaffolding protein.</text>
</comment>
<reference evidence="9" key="1">
    <citation type="submission" date="2020-11" db="EMBL/GenBank/DDBJ databases">
        <title>Azospira inquinata sp. nov.</title>
        <authorList>
            <person name="Moe W.M."/>
            <person name="Mikes M.C."/>
        </authorList>
    </citation>
    <scope>NUCLEOTIDE SEQUENCE</scope>
    <source>
        <strain evidence="9">Azo-3</strain>
    </source>
</reference>
<feature type="domain" description="FlgD Tudor-like" evidence="8">
    <location>
        <begin position="95"/>
        <end position="237"/>
    </location>
</feature>
<dbReference type="RefSeq" id="WP_216129092.1">
    <property type="nucleotide sequence ID" value="NZ_CP064782.1"/>
</dbReference>
<dbReference type="InterPro" id="IPR005648">
    <property type="entry name" value="FlgD"/>
</dbReference>
<evidence type="ECO:0000313" key="10">
    <source>
        <dbReference type="Proteomes" id="UP000683428"/>
    </source>
</evidence>
<dbReference type="KEGG" id="aiq:Azoinq_11115"/>
<keyword evidence="3 5" id="KW-1005">Bacterial flagellum biogenesis</keyword>
<evidence type="ECO:0000256" key="6">
    <source>
        <dbReference type="SAM" id="MobiDB-lite"/>
    </source>
</evidence>
<sequence>MSTSSTPDVTSSDWNNLAAAQKTSSTTSSSADTNSAAGIQSYFLTLLTTQLKNQDPLNPMDSSQMTSQLAQISTVSGIEKLNSTLQTVLSAYNNSQSMQAAALIGKNVLVSGSSMNLVTTTDSTTNTSTSQSVGGYNLEGDADKVVITIKDANGNTVNSVDVGSVKAGSHLFAWDGTASDGTKAADGTYTISVAATQGSSTVTAKALSVNQVSAVVKGASGMQLELGDGTLVSYDDVYQII</sequence>
<dbReference type="Pfam" id="PF13860">
    <property type="entry name" value="FlgD_ig"/>
    <property type="match status" value="1"/>
</dbReference>
<name>A0A975SLQ0_9RHOO</name>
<evidence type="ECO:0000256" key="2">
    <source>
        <dbReference type="ARBA" id="ARBA00016013"/>
    </source>
</evidence>
<dbReference type="GO" id="GO:0044781">
    <property type="term" value="P:bacterial-type flagellum organization"/>
    <property type="evidence" value="ECO:0007669"/>
    <property type="project" value="UniProtKB-UniRule"/>
</dbReference>
<feature type="region of interest" description="Disordered" evidence="6">
    <location>
        <begin position="1"/>
        <end position="33"/>
    </location>
</feature>
<evidence type="ECO:0000259" key="7">
    <source>
        <dbReference type="Pfam" id="PF13860"/>
    </source>
</evidence>
<keyword evidence="10" id="KW-1185">Reference proteome</keyword>
<protein>
    <recommendedName>
        <fullName evidence="2 5">Basal-body rod modification protein FlgD</fullName>
    </recommendedName>
</protein>
<keyword evidence="9" id="KW-0966">Cell projection</keyword>
<accession>A0A975SLQ0</accession>
<dbReference type="EMBL" id="CP064782">
    <property type="protein sequence ID" value="QWT48401.1"/>
    <property type="molecule type" value="Genomic_DNA"/>
</dbReference>
<comment type="similarity">
    <text evidence="1 5">Belongs to the FlgD family.</text>
</comment>
<dbReference type="Pfam" id="PF03963">
    <property type="entry name" value="FlgD"/>
    <property type="match status" value="1"/>
</dbReference>
<evidence type="ECO:0000256" key="1">
    <source>
        <dbReference type="ARBA" id="ARBA00010577"/>
    </source>
</evidence>